<name>A0A1I4EFK3_9HYPH</name>
<accession>A0A1I4EFK3</accession>
<evidence type="ECO:0000256" key="1">
    <source>
        <dbReference type="ARBA" id="ARBA00012344"/>
    </source>
</evidence>
<dbReference type="Gene3D" id="3.10.490.10">
    <property type="entry name" value="Gamma-glutamyl cyclotransferase-like"/>
    <property type="match status" value="1"/>
</dbReference>
<dbReference type="PANTHER" id="PTHR12192">
    <property type="entry name" value="CATION TRANSPORT PROTEIN CHAC-RELATED"/>
    <property type="match status" value="1"/>
</dbReference>
<evidence type="ECO:0000313" key="3">
    <source>
        <dbReference type="EMBL" id="SFL04544.1"/>
    </source>
</evidence>
<dbReference type="CDD" id="cd06661">
    <property type="entry name" value="GGCT_like"/>
    <property type="match status" value="1"/>
</dbReference>
<dbReference type="SUPFAM" id="SSF110857">
    <property type="entry name" value="Gamma-glutamyl cyclotransferase-like"/>
    <property type="match status" value="1"/>
</dbReference>
<dbReference type="EC" id="4.3.2.7" evidence="1"/>
<gene>
    <name evidence="3" type="ORF">SAMN04488518_11533</name>
</gene>
<dbReference type="InterPro" id="IPR006840">
    <property type="entry name" value="ChaC"/>
</dbReference>
<dbReference type="Pfam" id="PF04752">
    <property type="entry name" value="ChaC"/>
    <property type="match status" value="1"/>
</dbReference>
<comment type="caution">
    <text evidence="3">The sequence shown here is derived from an EMBL/GenBank/DDBJ whole genome shotgun (WGS) entry which is preliminary data.</text>
</comment>
<dbReference type="Proteomes" id="UP000199598">
    <property type="component" value="Unassembled WGS sequence"/>
</dbReference>
<dbReference type="EMBL" id="FOSK01000015">
    <property type="protein sequence ID" value="SFL04544.1"/>
    <property type="molecule type" value="Genomic_DNA"/>
</dbReference>
<dbReference type="InterPro" id="IPR036568">
    <property type="entry name" value="GGCT-like_sf"/>
</dbReference>
<organism evidence="3 4">
    <name type="scientific">Pseudovibrio ascidiaceicola</name>
    <dbReference type="NCBI Taxonomy" id="285279"/>
    <lineage>
        <taxon>Bacteria</taxon>
        <taxon>Pseudomonadati</taxon>
        <taxon>Pseudomonadota</taxon>
        <taxon>Alphaproteobacteria</taxon>
        <taxon>Hyphomicrobiales</taxon>
        <taxon>Stappiaceae</taxon>
        <taxon>Pseudovibrio</taxon>
    </lineage>
</organism>
<keyword evidence="2" id="KW-0456">Lyase</keyword>
<sequence length="183" mass="20706">MKDILWVFGYGSLIWHPGFEPVEQVPARLDGWKRRFCLCSLRYRGTFDKHGLVLALDAAPDAYCSGVALGIPRDGQEKVLEDLRKRELFNPAYREIITTLKLQDGREVEALTYVVNREHEQYGQFNAEEQAQIIATAAGERGPNCDYLWNTADHLTELGIADPDLDWLSDRVRSIRSDAAAPA</sequence>
<dbReference type="RefSeq" id="WP_093523270.1">
    <property type="nucleotide sequence ID" value="NZ_FOSK01000015.1"/>
</dbReference>
<dbReference type="InterPro" id="IPR013024">
    <property type="entry name" value="GGCT-like"/>
</dbReference>
<keyword evidence="4" id="KW-1185">Reference proteome</keyword>
<reference evidence="3 4" key="1">
    <citation type="submission" date="2016-10" db="EMBL/GenBank/DDBJ databases">
        <authorList>
            <person name="Varghese N."/>
            <person name="Submissions S."/>
        </authorList>
    </citation>
    <scope>NUCLEOTIDE SEQUENCE [LARGE SCALE GENOMIC DNA]</scope>
    <source>
        <strain evidence="3 4">DSM 16392</strain>
    </source>
</reference>
<evidence type="ECO:0000313" key="4">
    <source>
        <dbReference type="Proteomes" id="UP000199598"/>
    </source>
</evidence>
<protein>
    <recommendedName>
        <fullName evidence="1">glutathione-specific gamma-glutamylcyclotransferase</fullName>
        <ecNumber evidence="1">4.3.2.7</ecNumber>
    </recommendedName>
</protein>
<evidence type="ECO:0000256" key="2">
    <source>
        <dbReference type="ARBA" id="ARBA00023239"/>
    </source>
</evidence>
<dbReference type="PANTHER" id="PTHR12192:SF2">
    <property type="entry name" value="GLUTATHIONE-SPECIFIC GAMMA-GLUTAMYLCYCLOTRANSFERASE 2"/>
    <property type="match status" value="1"/>
</dbReference>
<proteinExistence type="predicted"/>